<dbReference type="EMBL" id="VSRR010000364">
    <property type="protein sequence ID" value="MPC14588.1"/>
    <property type="molecule type" value="Genomic_DNA"/>
</dbReference>
<proteinExistence type="predicted"/>
<evidence type="ECO:0000313" key="2">
    <source>
        <dbReference type="Proteomes" id="UP000324222"/>
    </source>
</evidence>
<comment type="caution">
    <text evidence="1">The sequence shown here is derived from an EMBL/GenBank/DDBJ whole genome shotgun (WGS) entry which is preliminary data.</text>
</comment>
<dbReference type="Proteomes" id="UP000324222">
    <property type="component" value="Unassembled WGS sequence"/>
</dbReference>
<accession>A0A5B7CZ86</accession>
<protein>
    <submittedName>
        <fullName evidence="1">Uncharacterized protein</fullName>
    </submittedName>
</protein>
<reference evidence="1 2" key="1">
    <citation type="submission" date="2019-05" db="EMBL/GenBank/DDBJ databases">
        <title>Another draft genome of Portunus trituberculatus and its Hox gene families provides insights of decapod evolution.</title>
        <authorList>
            <person name="Jeong J.-H."/>
            <person name="Song I."/>
            <person name="Kim S."/>
            <person name="Choi T."/>
            <person name="Kim D."/>
            <person name="Ryu S."/>
            <person name="Kim W."/>
        </authorList>
    </citation>
    <scope>NUCLEOTIDE SEQUENCE [LARGE SCALE GENOMIC DNA]</scope>
    <source>
        <tissue evidence="1">Muscle</tissue>
    </source>
</reference>
<evidence type="ECO:0000313" key="1">
    <source>
        <dbReference type="EMBL" id="MPC14588.1"/>
    </source>
</evidence>
<sequence>MLMKVLGVYGGDTGKAKGVTQSCAWSCIEPTPPYTDGLTVPGDGCTIALWLRRVGTQKQINDKPTSKDQKGCGAAATSVTGALLPLASLLSCKNKCSTFIKKTQICRYVWMLIPFFSAGPGQGNSADDWQTGIIIIIITGMGSSGAASTPVVLSSASQP</sequence>
<name>A0A5B7CZ86_PORTR</name>
<gene>
    <name evidence="1" type="ORF">E2C01_007356</name>
</gene>
<organism evidence="1 2">
    <name type="scientific">Portunus trituberculatus</name>
    <name type="common">Swimming crab</name>
    <name type="synonym">Neptunus trituberculatus</name>
    <dbReference type="NCBI Taxonomy" id="210409"/>
    <lineage>
        <taxon>Eukaryota</taxon>
        <taxon>Metazoa</taxon>
        <taxon>Ecdysozoa</taxon>
        <taxon>Arthropoda</taxon>
        <taxon>Crustacea</taxon>
        <taxon>Multicrustacea</taxon>
        <taxon>Malacostraca</taxon>
        <taxon>Eumalacostraca</taxon>
        <taxon>Eucarida</taxon>
        <taxon>Decapoda</taxon>
        <taxon>Pleocyemata</taxon>
        <taxon>Brachyura</taxon>
        <taxon>Eubrachyura</taxon>
        <taxon>Portunoidea</taxon>
        <taxon>Portunidae</taxon>
        <taxon>Portuninae</taxon>
        <taxon>Portunus</taxon>
    </lineage>
</organism>
<keyword evidence="2" id="KW-1185">Reference proteome</keyword>
<dbReference type="AlphaFoldDB" id="A0A5B7CZ86"/>